<evidence type="ECO:0000256" key="3">
    <source>
        <dbReference type="ARBA" id="ARBA00017562"/>
    </source>
</evidence>
<keyword evidence="6 9" id="KW-0443">Lipid metabolism</keyword>
<sequence length="162" mass="17606">MDLKEIRQLIKMLDDTDVSEIEVCQEGSTVRISRGIQPTYMTAPPQHYMAPPQHYMAQAPGYHGAPAAAPALATAETSSDRGNAVVVTSPMVGTFYKSPSPDAAAFVKEGEMVEKGQVLCIIEAMKLMNEIESEHSGRLVKILVDNASPVEFGEELFLIEPV</sequence>
<reference evidence="11 12" key="2">
    <citation type="journal article" date="2012" name="Int. J. Syst. Evol. Microbiol.">
        <title>Magnetococcus marinus gen. nov., sp. nov., a marine, magnetotactic bacterium that represents a novel lineage (Magnetococcaceae fam. nov.; Magnetococcales ord. nov.) at the base of the Alphaproteobacteria.</title>
        <authorList>
            <person name="Bazylinski D.A."/>
            <person name="Williams T.J."/>
            <person name="Lefevre C.T."/>
            <person name="Berg R.J."/>
            <person name="Zhang C.L."/>
            <person name="Bowser S.S."/>
            <person name="Dean A.J."/>
            <person name="Beveridge T.J."/>
        </authorList>
    </citation>
    <scope>NUCLEOTIDE SEQUENCE [LARGE SCALE GENOMIC DNA]</scope>
    <source>
        <strain evidence="12">ATCC BAA-1437 / JCM 17883 / MC-1</strain>
    </source>
</reference>
<keyword evidence="4 9" id="KW-0444">Lipid biosynthesis</keyword>
<dbReference type="GO" id="GO:0009317">
    <property type="term" value="C:acetyl-CoA carboxylase complex"/>
    <property type="evidence" value="ECO:0007669"/>
    <property type="project" value="InterPro"/>
</dbReference>
<comment type="pathway">
    <text evidence="2 9">Lipid metabolism; fatty acid biosynthesis.</text>
</comment>
<dbReference type="Proteomes" id="UP000002586">
    <property type="component" value="Chromosome"/>
</dbReference>
<evidence type="ECO:0000256" key="1">
    <source>
        <dbReference type="ARBA" id="ARBA00003761"/>
    </source>
</evidence>
<dbReference type="GO" id="GO:0003989">
    <property type="term" value="F:acetyl-CoA carboxylase activity"/>
    <property type="evidence" value="ECO:0007669"/>
    <property type="project" value="InterPro"/>
</dbReference>
<keyword evidence="7 9" id="KW-0275">Fatty acid biosynthesis</keyword>
<protein>
    <recommendedName>
        <fullName evidence="3 9">Biotin carboxyl carrier protein of acetyl-CoA carboxylase</fullName>
    </recommendedName>
</protein>
<dbReference type="Gene3D" id="2.40.50.100">
    <property type="match status" value="1"/>
</dbReference>
<dbReference type="SUPFAM" id="SSF51230">
    <property type="entry name" value="Single hybrid motif"/>
    <property type="match status" value="1"/>
</dbReference>
<evidence type="ECO:0000256" key="4">
    <source>
        <dbReference type="ARBA" id="ARBA00022516"/>
    </source>
</evidence>
<dbReference type="PRINTS" id="PR01071">
    <property type="entry name" value="ACOABIOTINCC"/>
</dbReference>
<dbReference type="OrthoDB" id="9811735at2"/>
<evidence type="ECO:0000256" key="2">
    <source>
        <dbReference type="ARBA" id="ARBA00005194"/>
    </source>
</evidence>
<dbReference type="FunFam" id="2.40.50.100:FF:000003">
    <property type="entry name" value="Acetyl-CoA carboxylase biotin carboxyl carrier protein"/>
    <property type="match status" value="1"/>
</dbReference>
<dbReference type="InterPro" id="IPR001249">
    <property type="entry name" value="AcCoA_biotinCC"/>
</dbReference>
<keyword evidence="12" id="KW-1185">Reference proteome</keyword>
<dbReference type="Pfam" id="PF00364">
    <property type="entry name" value="Biotin_lipoyl"/>
    <property type="match status" value="1"/>
</dbReference>
<dbReference type="PROSITE" id="PS00188">
    <property type="entry name" value="BIOTIN"/>
    <property type="match status" value="1"/>
</dbReference>
<dbReference type="CDD" id="cd06850">
    <property type="entry name" value="biotinyl_domain"/>
    <property type="match status" value="1"/>
</dbReference>
<reference evidence="12" key="1">
    <citation type="journal article" date="2009" name="Appl. Environ. Microbiol.">
        <title>Complete genome sequence of the chemolithoautotrophic marine magnetotactic coccus strain MC-1.</title>
        <authorList>
            <person name="Schubbe S."/>
            <person name="Williams T.J."/>
            <person name="Xie G."/>
            <person name="Kiss H.E."/>
            <person name="Brettin T.S."/>
            <person name="Martinez D."/>
            <person name="Ross C.A."/>
            <person name="Schuler D."/>
            <person name="Cox B.L."/>
            <person name="Nealson K.H."/>
            <person name="Bazylinski D.A."/>
        </authorList>
    </citation>
    <scope>NUCLEOTIDE SEQUENCE [LARGE SCALE GENOMIC DNA]</scope>
    <source>
        <strain evidence="12">ATCC BAA-1437 / JCM 17883 / MC-1</strain>
    </source>
</reference>
<dbReference type="STRING" id="156889.Mmc1_0667"/>
<dbReference type="InterPro" id="IPR000089">
    <property type="entry name" value="Biotin_lipoyl"/>
</dbReference>
<organism evidence="11 12">
    <name type="scientific">Magnetococcus marinus (strain ATCC BAA-1437 / JCM 17883 / MC-1)</name>
    <dbReference type="NCBI Taxonomy" id="156889"/>
    <lineage>
        <taxon>Bacteria</taxon>
        <taxon>Pseudomonadati</taxon>
        <taxon>Pseudomonadota</taxon>
        <taxon>Magnetococcia</taxon>
        <taxon>Magnetococcales</taxon>
        <taxon>Magnetococcaceae</taxon>
        <taxon>Magnetococcus</taxon>
    </lineage>
</organism>
<dbReference type="PROSITE" id="PS50968">
    <property type="entry name" value="BIOTINYL_LIPOYL"/>
    <property type="match status" value="1"/>
</dbReference>
<evidence type="ECO:0000313" key="12">
    <source>
        <dbReference type="Proteomes" id="UP000002586"/>
    </source>
</evidence>
<keyword evidence="5 9" id="KW-0276">Fatty acid metabolism</keyword>
<evidence type="ECO:0000259" key="10">
    <source>
        <dbReference type="PROSITE" id="PS50968"/>
    </source>
</evidence>
<dbReference type="eggNOG" id="COG0511">
    <property type="taxonomic scope" value="Bacteria"/>
</dbReference>
<evidence type="ECO:0000313" key="11">
    <source>
        <dbReference type="EMBL" id="ABK43188.1"/>
    </source>
</evidence>
<proteinExistence type="predicted"/>
<dbReference type="RefSeq" id="WP_011712351.1">
    <property type="nucleotide sequence ID" value="NC_008576.1"/>
</dbReference>
<dbReference type="PANTHER" id="PTHR45266:SF3">
    <property type="entry name" value="OXALOACETATE DECARBOXYLASE ALPHA CHAIN"/>
    <property type="match status" value="1"/>
</dbReference>
<evidence type="ECO:0000256" key="5">
    <source>
        <dbReference type="ARBA" id="ARBA00022832"/>
    </source>
</evidence>
<accession>A0L5E5</accession>
<dbReference type="InterPro" id="IPR011053">
    <property type="entry name" value="Single_hybrid_motif"/>
</dbReference>
<evidence type="ECO:0000256" key="8">
    <source>
        <dbReference type="ARBA" id="ARBA00023267"/>
    </source>
</evidence>
<dbReference type="GO" id="GO:0006633">
    <property type="term" value="P:fatty acid biosynthetic process"/>
    <property type="evidence" value="ECO:0007669"/>
    <property type="project" value="UniProtKB-UniPathway"/>
</dbReference>
<gene>
    <name evidence="11" type="ordered locus">Mmc1_0667</name>
</gene>
<dbReference type="HOGENOM" id="CLU_016733_3_1_5"/>
<dbReference type="PANTHER" id="PTHR45266">
    <property type="entry name" value="OXALOACETATE DECARBOXYLASE ALPHA CHAIN"/>
    <property type="match status" value="1"/>
</dbReference>
<dbReference type="EMBL" id="CP000471">
    <property type="protein sequence ID" value="ABK43188.1"/>
    <property type="molecule type" value="Genomic_DNA"/>
</dbReference>
<dbReference type="InterPro" id="IPR001882">
    <property type="entry name" value="Biotin_BS"/>
</dbReference>
<dbReference type="UniPathway" id="UPA00094"/>
<name>A0L5E5_MAGMM</name>
<dbReference type="InterPro" id="IPR050709">
    <property type="entry name" value="Biotin_Carboxyl_Carrier/Decarb"/>
</dbReference>
<dbReference type="NCBIfam" id="TIGR00531">
    <property type="entry name" value="BCCP"/>
    <property type="match status" value="1"/>
</dbReference>
<dbReference type="KEGG" id="mgm:Mmc1_0667"/>
<comment type="function">
    <text evidence="1 9">This protein is a component of the acetyl coenzyme A carboxylase complex; first, biotin carboxylase catalyzes the carboxylation of the carrier protein and then the transcarboxylase transfers the carboxyl group to form malonyl-CoA.</text>
</comment>
<evidence type="ECO:0000256" key="7">
    <source>
        <dbReference type="ARBA" id="ARBA00023160"/>
    </source>
</evidence>
<evidence type="ECO:0000256" key="6">
    <source>
        <dbReference type="ARBA" id="ARBA00023098"/>
    </source>
</evidence>
<keyword evidence="8 9" id="KW-0092">Biotin</keyword>
<dbReference type="AlphaFoldDB" id="A0L5E5"/>
<feature type="domain" description="Lipoyl-binding" evidence="10">
    <location>
        <begin position="84"/>
        <end position="160"/>
    </location>
</feature>
<evidence type="ECO:0000256" key="9">
    <source>
        <dbReference type="RuleBase" id="RU364072"/>
    </source>
</evidence>